<gene>
    <name evidence="7" type="ORF">NBR_LOCUS2422</name>
</gene>
<dbReference type="InterPro" id="IPR012926">
    <property type="entry name" value="TMEM120A/B"/>
</dbReference>
<comment type="subcellular location">
    <subcellularLocation>
        <location evidence="1">Membrane</location>
        <topology evidence="1">Multi-pass membrane protein</topology>
    </subcellularLocation>
</comment>
<dbReference type="Proteomes" id="UP000271162">
    <property type="component" value="Unassembled WGS sequence"/>
</dbReference>
<organism evidence="9">
    <name type="scientific">Nippostrongylus brasiliensis</name>
    <name type="common">Rat hookworm</name>
    <dbReference type="NCBI Taxonomy" id="27835"/>
    <lineage>
        <taxon>Eukaryota</taxon>
        <taxon>Metazoa</taxon>
        <taxon>Ecdysozoa</taxon>
        <taxon>Nematoda</taxon>
        <taxon>Chromadorea</taxon>
        <taxon>Rhabditida</taxon>
        <taxon>Rhabditina</taxon>
        <taxon>Rhabditomorpha</taxon>
        <taxon>Strongyloidea</taxon>
        <taxon>Heligmosomidae</taxon>
        <taxon>Nippostrongylus</taxon>
    </lineage>
</organism>
<reference evidence="7 8" key="2">
    <citation type="submission" date="2018-11" db="EMBL/GenBank/DDBJ databases">
        <authorList>
            <consortium name="Pathogen Informatics"/>
        </authorList>
    </citation>
    <scope>NUCLEOTIDE SEQUENCE [LARGE SCALE GENOMIC DNA]</scope>
</reference>
<dbReference type="PANTHER" id="PTHR21433:SF0">
    <property type="entry name" value="TRANSMEMBRANE PROTEIN 120 HOMOLOG"/>
    <property type="match status" value="1"/>
</dbReference>
<evidence type="ECO:0000313" key="7">
    <source>
        <dbReference type="EMBL" id="VDL66011.1"/>
    </source>
</evidence>
<name>A0A0N4XIR9_NIPBR</name>
<protein>
    <submittedName>
        <fullName evidence="9">Transmembrane protein 120 homolog (inferred by orthology to a D. melanogaster protein)</fullName>
    </submittedName>
</protein>
<dbReference type="PANTHER" id="PTHR21433">
    <property type="entry name" value="TRANSMEMBRANE PROTEIN INDUCED BY TUMOR NECROSIS FACTOR ALPHA"/>
    <property type="match status" value="1"/>
</dbReference>
<evidence type="ECO:0000313" key="9">
    <source>
        <dbReference type="WBParaSite" id="NBR_0000242101-mRNA-1"/>
    </source>
</evidence>
<evidence type="ECO:0000256" key="6">
    <source>
        <dbReference type="SAM" id="Phobius"/>
    </source>
</evidence>
<dbReference type="AlphaFoldDB" id="A0A0N4XIR9"/>
<dbReference type="EMBL" id="UYSL01002750">
    <property type="protein sequence ID" value="VDL66011.1"/>
    <property type="molecule type" value="Genomic_DNA"/>
</dbReference>
<feature type="transmembrane region" description="Helical" evidence="6">
    <location>
        <begin position="96"/>
        <end position="118"/>
    </location>
</feature>
<evidence type="ECO:0000256" key="2">
    <source>
        <dbReference type="ARBA" id="ARBA00009700"/>
    </source>
</evidence>
<keyword evidence="8" id="KW-1185">Reference proteome</keyword>
<reference evidence="9" key="1">
    <citation type="submission" date="2017-02" db="UniProtKB">
        <authorList>
            <consortium name="WormBaseParasite"/>
        </authorList>
    </citation>
    <scope>IDENTIFICATION</scope>
</reference>
<proteinExistence type="inferred from homology"/>
<keyword evidence="4 6" id="KW-1133">Transmembrane helix</keyword>
<dbReference type="STRING" id="27835.A0A0N4XIR9"/>
<comment type="similarity">
    <text evidence="2">Belongs to the TMEM120 family.</text>
</comment>
<dbReference type="WBParaSite" id="NBR_0000242101-mRNA-1">
    <property type="protein sequence ID" value="NBR_0000242101-mRNA-1"/>
    <property type="gene ID" value="NBR_0000242101"/>
</dbReference>
<evidence type="ECO:0000256" key="1">
    <source>
        <dbReference type="ARBA" id="ARBA00004141"/>
    </source>
</evidence>
<evidence type="ECO:0000256" key="4">
    <source>
        <dbReference type="ARBA" id="ARBA00022989"/>
    </source>
</evidence>
<keyword evidence="5 6" id="KW-0472">Membrane</keyword>
<sequence length="150" mass="17928">FRYYCTLTIRESILTINGSRCFRIKGWWVAHHYLSCVLSGMVLTWRDGECYQEFRPQFMYFVLYIAFIQILQFFQLYNAYSLWYLSYDCEGEWQVFALSCMFFILAVGNIVTTSLVILKKLRTSSSYNYVIGITRKYSSMPYKRGDEKKD</sequence>
<accession>A0A0N4XIR9</accession>
<evidence type="ECO:0000256" key="5">
    <source>
        <dbReference type="ARBA" id="ARBA00023136"/>
    </source>
</evidence>
<dbReference type="Pfam" id="PF07851">
    <property type="entry name" value="TMEM120A-B"/>
    <property type="match status" value="1"/>
</dbReference>
<evidence type="ECO:0000256" key="3">
    <source>
        <dbReference type="ARBA" id="ARBA00022692"/>
    </source>
</evidence>
<feature type="transmembrane region" description="Helical" evidence="6">
    <location>
        <begin position="58"/>
        <end position="76"/>
    </location>
</feature>
<keyword evidence="3 6" id="KW-0812">Transmembrane</keyword>
<evidence type="ECO:0000313" key="8">
    <source>
        <dbReference type="Proteomes" id="UP000271162"/>
    </source>
</evidence>
<dbReference type="GO" id="GO:0016020">
    <property type="term" value="C:membrane"/>
    <property type="evidence" value="ECO:0007669"/>
    <property type="project" value="UniProtKB-SubCell"/>
</dbReference>